<name>A0ACB8ERV6_9SAUR</name>
<evidence type="ECO:0000313" key="1">
    <source>
        <dbReference type="EMBL" id="KAH7995385.1"/>
    </source>
</evidence>
<comment type="caution">
    <text evidence="1">The sequence shown here is derived from an EMBL/GenBank/DDBJ whole genome shotgun (WGS) entry which is preliminary data.</text>
</comment>
<reference evidence="1" key="1">
    <citation type="submission" date="2021-08" db="EMBL/GenBank/DDBJ databases">
        <title>The first chromosome-level gecko genome reveals the dynamic sex chromosomes of Neotropical dwarf geckos (Sphaerodactylidae: Sphaerodactylus).</title>
        <authorList>
            <person name="Pinto B.J."/>
            <person name="Keating S.E."/>
            <person name="Gamble T."/>
        </authorList>
    </citation>
    <scope>NUCLEOTIDE SEQUENCE</scope>
    <source>
        <strain evidence="1">TG3544</strain>
    </source>
</reference>
<accession>A0ACB8ERV6</accession>
<protein>
    <submittedName>
        <fullName evidence="1">Uncharacterized protein</fullName>
    </submittedName>
</protein>
<dbReference type="EMBL" id="CM037620">
    <property type="protein sequence ID" value="KAH7995385.1"/>
    <property type="molecule type" value="Genomic_DNA"/>
</dbReference>
<evidence type="ECO:0000313" key="2">
    <source>
        <dbReference type="Proteomes" id="UP000827872"/>
    </source>
</evidence>
<gene>
    <name evidence="1" type="ORF">K3G42_025219</name>
</gene>
<keyword evidence="2" id="KW-1185">Reference proteome</keyword>
<dbReference type="Proteomes" id="UP000827872">
    <property type="component" value="Linkage Group LG07"/>
</dbReference>
<organism evidence="1 2">
    <name type="scientific">Sphaerodactylus townsendi</name>
    <dbReference type="NCBI Taxonomy" id="933632"/>
    <lineage>
        <taxon>Eukaryota</taxon>
        <taxon>Metazoa</taxon>
        <taxon>Chordata</taxon>
        <taxon>Craniata</taxon>
        <taxon>Vertebrata</taxon>
        <taxon>Euteleostomi</taxon>
        <taxon>Lepidosauria</taxon>
        <taxon>Squamata</taxon>
        <taxon>Bifurcata</taxon>
        <taxon>Gekkota</taxon>
        <taxon>Sphaerodactylidae</taxon>
        <taxon>Sphaerodactylus</taxon>
    </lineage>
</organism>
<sequence length="284" mass="32448">MPAPLGRLCLPLLLLLLLGLAFSPGSPSPLAPFDLLYADGVRAYFAQDWPRAAELLQRALDSYARLQDVRRRCQRGCRAEAGWAAGEAPLLGRPWETGFFERVLQRAECLQECLARRLDGQPSLHRSTAEIQRDMERREPYNYLQVAFFKLKRLDEAVSSAHTFFVANPQHLQMREDMEKYQRMSGVKAESFRDLEAMPHWVAYEAGVHHYSADDYQQAVAKLEESLREGLLVLEDCRSLCEGLQEEEEEEEETQRGLYEAIAVCLPAPSWEPDPLLLNVQRPT</sequence>
<proteinExistence type="predicted"/>